<evidence type="ECO:0000259" key="3">
    <source>
        <dbReference type="SMART" id="SM00181"/>
    </source>
</evidence>
<keyword evidence="5" id="KW-1185">Reference proteome</keyword>
<dbReference type="CDD" id="cd00064">
    <property type="entry name" value="FU"/>
    <property type="match status" value="1"/>
</dbReference>
<dbReference type="InterPro" id="IPR009030">
    <property type="entry name" value="Growth_fac_rcpt_cys_sf"/>
</dbReference>
<dbReference type="SUPFAM" id="SSF57184">
    <property type="entry name" value="Growth factor receptor domain"/>
    <property type="match status" value="10"/>
</dbReference>
<keyword evidence="1" id="KW-0812">Transmembrane</keyword>
<feature type="domain" description="EGF-like" evidence="3">
    <location>
        <begin position="1130"/>
        <end position="1159"/>
    </location>
</feature>
<feature type="domain" description="EGF-like" evidence="3">
    <location>
        <begin position="1174"/>
        <end position="1221"/>
    </location>
</feature>
<organism evidence="4 5">
    <name type="scientific">Paramecium tetraurelia</name>
    <dbReference type="NCBI Taxonomy" id="5888"/>
    <lineage>
        <taxon>Eukaryota</taxon>
        <taxon>Sar</taxon>
        <taxon>Alveolata</taxon>
        <taxon>Ciliophora</taxon>
        <taxon>Intramacronucleata</taxon>
        <taxon>Oligohymenophorea</taxon>
        <taxon>Peniculida</taxon>
        <taxon>Parameciidae</taxon>
        <taxon>Paramecium</taxon>
    </lineage>
</organism>
<feature type="domain" description="EGF-like" evidence="3">
    <location>
        <begin position="384"/>
        <end position="423"/>
    </location>
</feature>
<evidence type="ECO:0000256" key="2">
    <source>
        <dbReference type="SAM" id="SignalP"/>
    </source>
</evidence>
<dbReference type="SMART" id="SM00261">
    <property type="entry name" value="FU"/>
    <property type="match status" value="28"/>
</dbReference>
<feature type="domain" description="EGF-like" evidence="3">
    <location>
        <begin position="1613"/>
        <end position="1650"/>
    </location>
</feature>
<feature type="domain" description="EGF-like" evidence="3">
    <location>
        <begin position="1556"/>
        <end position="1605"/>
    </location>
</feature>
<feature type="domain" description="EGF-like" evidence="3">
    <location>
        <begin position="1701"/>
        <end position="1738"/>
    </location>
</feature>
<feature type="domain" description="EGF-like" evidence="3">
    <location>
        <begin position="1324"/>
        <end position="1364"/>
    </location>
</feature>
<feature type="domain" description="EGF-like" evidence="3">
    <location>
        <begin position="692"/>
        <end position="731"/>
    </location>
</feature>
<feature type="domain" description="EGF-like" evidence="3">
    <location>
        <begin position="1030"/>
        <end position="1078"/>
    </location>
</feature>
<feature type="domain" description="EGF-like" evidence="3">
    <location>
        <begin position="1372"/>
        <end position="1411"/>
    </location>
</feature>
<dbReference type="GeneID" id="5037559"/>
<keyword evidence="1" id="KW-1133">Transmembrane helix</keyword>
<dbReference type="InterPro" id="IPR006212">
    <property type="entry name" value="Furin_repeat"/>
</dbReference>
<dbReference type="OMA" id="KANNCQI"/>
<feature type="domain" description="EGF-like" evidence="3">
    <location>
        <begin position="1466"/>
        <end position="1506"/>
    </location>
</feature>
<sequence>MIMWLIGFRLIIQIVGWRDQNAWNQIFGSFSRKCPELHTYLPDMHPHECVSYAWICRGITEIEVKIEVNGTQHLCHPRFQPFQNRTGWSLSIEKSIFSCGKDSSYATLVMELLSDGHYKYYCESKQTYKLGFQFENRFCWVMGIQKGSQKCQLCKFPFYGSGINCENTKMYYDQYALPPRSCPFSSCRSCYSDGTCSSCQKGVVGFKSYLCYTDCRPFEGCILDQTGRITSFTSSCIDGYYYYNQNCYNIVPCKSGQRMDSPIYYNCYNCFQGYILKKVYTQYNVYRCFQLDWNCGFSSQSMLINYQSGGQIYYYTTCTLCDPGFLYNKQSKKCETIISKYQIKYCILLDSQGINCIACQAQYALQSDGTCKQIIGYCNSSCSTCLETNLNYCTSCIGWENRIAIDGICVCKPYHGLIQEMCTPCSDGYCFDCEDNDFYSCISCKPGSNRILVNTECICQPRSYDPGNLDQKCIVCDISCQKCNGPSYADCTECIEESYSNRVQNANLCPCKTGYGEFAIREAQCGKCHPKCETCFQAADDTDNQYCLTCIPGQNREVSENFYCDCKENYGDFGILVVCALCHYTCGTCNGVESTNCTQCLIRSNRELTTLGECLCKQSYYDDNTDNIECQRCHNSCLSCANSTEKDACLECPSSRTSIQSGSFFECICTAPNAFDDGFSLECQQCDETCKTCYGPLSSNCLTCDTQYRQSDLSSCVCPPGYYDIGQLECAKCHFSCYNCFDEKVDSCIFCSLEFSFRIIKGNICKCIDGYYEEPGISQCQKCSYKCEKCEILPEQCLSCPINSRRAFDLIKGCPCPSEYFDQENEIICQNCHFKCKSCYGKDQNECLSCDSSAHRELKISSCLCQPHYYEIEFPQCGICRAFCYECVQDSSNCTSCYSDRYLVGNTCKCITKQQGAMISTFEYNGMIKCEKCHYSCGICQGMTEQDCITCKDTENRFQIGNTCVCKEGYFDAGLPICQKCSYKCKECSKNAESCISCQDNSLRYLISGFNRCQCIERYFEDGQNEVCQECHYSCLRCNNINTKCELCSKDSNRTYDELFYSCNCNIGYYDNGVETCEKCHYTCLSCNSYSSNSCVSCIDVFTSNRVIYNQTCKCLFGYFDDGQSIQCQKCDIQCLNCIEQSYNCLSCPQTRKIETNCKCQLGYYEVGLQLCLECNSNCMTCLNTANNCTSCDSNQFREINLKTRTCDCYVGFIEVDGTCQQCNQKCETCSQFINQCTSCVKYRYLKDKDCICINGMYESNDDKQCKLCSKICVTCVNQSDYCLTCSITNFRQFKTGNTCECIQGYYENPINQNCEQCASSCLTCSLLFDNCLTCNTSINLILVNNRCLCQQQYYFDYLTNSCLQCNITCLECQNSSQCISCRLTTRYFDEESKQCLCKNGFYENNQQNCSKCDLTCESCENTNTNCLTCTSELKRQLKANKCLCIDGYYEIGIEICQKCNNLCQTCQSSASNCLSCYEIDHYRFYQENKCLCKPGYFEQNTVICSKCSNECLTCKGSANLCTSCDIDDKRIDQSIIHKCPCISGFYEDQEQICQKCHIKCQTCVNQSDKCLSCSFELNANRKPLSGQCDCKEGYFDDGTQIQCQKCNFKCKTCVDKANNCQICQNIMRISPPTCNCIEGYYEDEQFTCLICAPQCNTCVFEPSNCLTCKPGRIDIDCKCIDGYFEIGLIICQQCAFQCATCHLDPLNCKSCRGNRIQEPYCICQSGYFDDQLNDNCLKCDSTCLECNINGCLSCFGNRLLNDENDCIPPPNSISYETTPWCSTCQIAVVNAVLSDDLSKIIIHFDFPLNPKSFDSQLKNNKCYQFFEIESTSTLGFNPVCLINPQNNQELLILLGENPNIDIGDEIVFQSNSISHIECETAIQKFILTQLQQPVHLLPPKIEYNVPLHKLNPNGDNAIYLKQIQYNGNRKLNNIIWSYELQSNEANINLDQFLNSINFRQEINLFIPKFTLPINSTVKFKVEYYNFIHTYSYSELTIKTHSGKLPQINIKARPSYFIYETVKIGVSVGSLEELNSTYKPKYQIQIKDVDVNPKSSSSSILNTLYESDSCQIIYTIFQKYTLSPNSNYTFQITATNLKTDESQQQNFTIDILSAGLLCQFNNQGYQNIQRDLNLQILCQDLDYTYQWNSDPQLHIQVACKDLIRNSACLDQRKQIINVNKTETFQFIRKNSISPFSTQEWTVTASKLQQTSKFTLVIIYIDDEFQFQELEFNKGYQMRKINNYEQLNFTFLIPFEKKSQLLELSIAIIYDYEIIEILQPKYHSHQFKIFNYIKALKFGNNINLKFAAQYTSNIMPNLQNIKLSINYPPQCSKLTITRSSDFALTNFTVAAVCESSNDSPYKFQLKLFLRESDLTDFQKGISDNSLTLFPFQESNQFLIQTPSSMNSSKIGILVQVLDMGGSVTNIFEKVIMKSAELNCKSLQFQNLIFKEKILLLFEAVNQKCDLLHSQIYLDLLQNLILEDNNENTLKFQAVKLYKQLLVSQKDPNNRLLMEKVETRCLGLNSNHLYITQNLAESEANLTLILKDLKKNIQKLDLALKYYIKMKKQFDSELKQNQYIWDEETFQMYENQQYLLISLLYCLDDIYSYLSPIHLKNETIYLAINELLQFIPQIGEETQNILIVNEQPLSVTGKEIIWQIKRTTKSKFNQQFNLEQIPEDFLIDFIQYESIYFKTNPLRFINDLGNIQSQLNDQTIQIYPENYYLIKLKNAQQNRYLLYENFSSIYGTKFGSYQICQNNTELLSEYQIMCAVRAISGIVSYCDLNEVQKKDSIELTCECNKFGDVFLVTSTKFNGLNANKDHNIQISDFNFAFTSKDAQALRIGTGSLSVIFIAIYIFQLKKDNKDEQERSNTEQSSLNPQNIKDKNIYIFKGCFKVFKEKFTQIHQLLQLFYYRDKFIKFSYRILEVFSEFNLLLTFAIIECYFLSNSIFLICVFMIANPLINLIMRMLYKILEAIYRFKRFAALVSQILLIFLLMLPNIILHIFYQLKIPMHSESYIVAIIFLGNTIISQVLIEPFTICGRIIIYRLIAFSLKNKDFNPMFHLIHFFVMHSSLEEIFDDFAKI</sequence>
<feature type="transmembrane region" description="Helical" evidence="1">
    <location>
        <begin position="2948"/>
        <end position="2969"/>
    </location>
</feature>
<protein>
    <recommendedName>
        <fullName evidence="3">EGF-like domain-containing protein</fullName>
    </recommendedName>
</protein>
<feature type="chain" id="PRO_5002623922" description="EGF-like domain-containing protein" evidence="2">
    <location>
        <begin position="18"/>
        <end position="3083"/>
    </location>
</feature>
<feature type="transmembrane region" description="Helical" evidence="1">
    <location>
        <begin position="3016"/>
        <end position="3044"/>
    </location>
</feature>
<dbReference type="PANTHER" id="PTHR15332:SF175">
    <property type="entry name" value="PROPROTEIN CONVERTASE SUBTILISIN_KEXIN TYPE 5-LIKE"/>
    <property type="match status" value="1"/>
</dbReference>
<evidence type="ECO:0000256" key="1">
    <source>
        <dbReference type="SAM" id="Phobius"/>
    </source>
</evidence>
<gene>
    <name evidence="4" type="ORF">GSPATT00018582001</name>
</gene>
<feature type="domain" description="EGF-like" evidence="3">
    <location>
        <begin position="1419"/>
        <end position="1458"/>
    </location>
</feature>
<dbReference type="eggNOG" id="KOG3525">
    <property type="taxonomic scope" value="Eukaryota"/>
</dbReference>
<dbReference type="HOGENOM" id="CLU_000518_0_0_1"/>
<dbReference type="RefSeq" id="XP_001451774.1">
    <property type="nucleotide sequence ID" value="XM_001451737.1"/>
</dbReference>
<feature type="transmembrane region" description="Helical" evidence="1">
    <location>
        <begin position="2838"/>
        <end position="2856"/>
    </location>
</feature>
<feature type="domain" description="EGF-like" evidence="3">
    <location>
        <begin position="588"/>
        <end position="631"/>
    </location>
</feature>
<feature type="transmembrane region" description="Helical" evidence="1">
    <location>
        <begin position="2981"/>
        <end position="3004"/>
    </location>
</feature>
<keyword evidence="1" id="KW-0472">Membrane</keyword>
<dbReference type="PANTHER" id="PTHR15332">
    <property type="entry name" value="PROPROTEIN CONVERTASE SUBTILISIN_KEXIN TYPE 5-LIKE"/>
    <property type="match status" value="1"/>
</dbReference>
<feature type="signal peptide" evidence="2">
    <location>
        <begin position="1"/>
        <end position="17"/>
    </location>
</feature>
<feature type="domain" description="EGF-like" evidence="3">
    <location>
        <begin position="1275"/>
        <end position="1316"/>
    </location>
</feature>
<dbReference type="OrthoDB" id="304166at2759"/>
<evidence type="ECO:0000313" key="5">
    <source>
        <dbReference type="Proteomes" id="UP000000600"/>
    </source>
</evidence>
<name>A0DMW0_PARTE</name>
<dbReference type="Gene3D" id="2.10.220.10">
    <property type="entry name" value="Hormone Receptor, Insulin-like Growth Factor Receptor 1, Chain A, domain 2"/>
    <property type="match status" value="9"/>
</dbReference>
<feature type="domain" description="EGF-like" evidence="3">
    <location>
        <begin position="424"/>
        <end position="458"/>
    </location>
</feature>
<dbReference type="InParanoid" id="A0DMW0"/>
<feature type="domain" description="EGF-like" evidence="3">
    <location>
        <begin position="1511"/>
        <end position="1555"/>
    </location>
</feature>
<dbReference type="SMART" id="SM00181">
    <property type="entry name" value="EGF"/>
    <property type="match status" value="20"/>
</dbReference>
<feature type="domain" description="EGF-like" evidence="3">
    <location>
        <begin position="939"/>
        <end position="979"/>
    </location>
</feature>
<keyword evidence="2" id="KW-0732">Signal</keyword>
<reference evidence="4 5" key="1">
    <citation type="journal article" date="2006" name="Nature">
        <title>Global trends of whole-genome duplications revealed by the ciliate Paramecium tetraurelia.</title>
        <authorList>
            <consortium name="Genoscope"/>
            <person name="Aury J.-M."/>
            <person name="Jaillon O."/>
            <person name="Duret L."/>
            <person name="Noel B."/>
            <person name="Jubin C."/>
            <person name="Porcel B.M."/>
            <person name="Segurens B."/>
            <person name="Daubin V."/>
            <person name="Anthouard V."/>
            <person name="Aiach N."/>
            <person name="Arnaiz O."/>
            <person name="Billaut A."/>
            <person name="Beisson J."/>
            <person name="Blanc I."/>
            <person name="Bouhouche K."/>
            <person name="Camara F."/>
            <person name="Duharcourt S."/>
            <person name="Guigo R."/>
            <person name="Gogendeau D."/>
            <person name="Katinka M."/>
            <person name="Keller A.-M."/>
            <person name="Kissmehl R."/>
            <person name="Klotz C."/>
            <person name="Koll F."/>
            <person name="Le Moue A."/>
            <person name="Lepere C."/>
            <person name="Malinsky S."/>
            <person name="Nowacki M."/>
            <person name="Nowak J.K."/>
            <person name="Plattner H."/>
            <person name="Poulain J."/>
            <person name="Ruiz F."/>
            <person name="Serrano V."/>
            <person name="Zagulski M."/>
            <person name="Dessen P."/>
            <person name="Betermier M."/>
            <person name="Weissenbach J."/>
            <person name="Scarpelli C."/>
            <person name="Schachter V."/>
            <person name="Sperling L."/>
            <person name="Meyer E."/>
            <person name="Cohen J."/>
            <person name="Wincker P."/>
        </authorList>
    </citation>
    <scope>NUCLEOTIDE SEQUENCE [LARGE SCALE GENOMIC DNA]</scope>
    <source>
        <strain evidence="4 5">Stock d4-2</strain>
    </source>
</reference>
<feature type="domain" description="EGF-like" evidence="3">
    <location>
        <begin position="1651"/>
        <end position="1679"/>
    </location>
</feature>
<dbReference type="EMBL" id="CT868507">
    <property type="protein sequence ID" value="CAK84377.1"/>
    <property type="molecule type" value="Genomic_DNA"/>
</dbReference>
<feature type="transmembrane region" description="Helical" evidence="1">
    <location>
        <begin position="2923"/>
        <end position="2942"/>
    </location>
</feature>
<feature type="domain" description="EGF-like" evidence="3">
    <location>
        <begin position="1086"/>
        <end position="1129"/>
    </location>
</feature>
<proteinExistence type="predicted"/>
<dbReference type="Proteomes" id="UP000000600">
    <property type="component" value="Unassembled WGS sequence"/>
</dbReference>
<evidence type="ECO:0000313" key="4">
    <source>
        <dbReference type="EMBL" id="CAK84377.1"/>
    </source>
</evidence>
<dbReference type="InterPro" id="IPR000742">
    <property type="entry name" value="EGF"/>
</dbReference>
<feature type="domain" description="EGF-like" evidence="3">
    <location>
        <begin position="534"/>
        <end position="580"/>
    </location>
</feature>
<dbReference type="KEGG" id="ptm:GSPATT00018582001"/>
<accession>A0DMW0</accession>